<feature type="region of interest" description="Disordered" evidence="1">
    <location>
        <begin position="1"/>
        <end position="20"/>
    </location>
</feature>
<feature type="region of interest" description="Disordered" evidence="1">
    <location>
        <begin position="54"/>
        <end position="250"/>
    </location>
</feature>
<dbReference type="PANTHER" id="PTHR34689">
    <property type="entry name" value="NUCLEIC ACID-BINDING PROTEIN"/>
    <property type="match status" value="1"/>
</dbReference>
<feature type="compositionally biased region" description="Basic residues" evidence="1">
    <location>
        <begin position="209"/>
        <end position="245"/>
    </location>
</feature>
<evidence type="ECO:0000313" key="2">
    <source>
        <dbReference type="EMBL" id="KAJ3479379.1"/>
    </source>
</evidence>
<sequence length="404" mass="48212">MSRMQAKSGPRRLPKAPAHQSVCRRFTPNIFHIIHHLEALEPELTPVQSIKGHREQIPPKTGLFVQMTSRGHDSSSRRGRTRSRSVDRTRREFYRDHSRDRSRERGVRGKDKERDRSPPYRYAGRSRSRDSRSRSPKRRRSRSPRRSRSRDRERDRERDRGRKRGRSRSRSSDYDRNKRKDRSRDKRRRSHSRSRSASVSASSSASSDHRRHKKKKDKHKKKRSRSRDRERKERKKEKKERKKKASAASHQWGKYGIISETDLYNKEQEFRAWLVEERKINPETTTKEQTKKEFARFVEDYNTATLPHEKFYNMDDYERRMNALRSGAFVPPPDDGYDPNADLRALQSTHKRKPAEQETYMSREQLQELRRVQAERVEAGKMKLLGMDIKQNMGVRMDGTVFDE</sequence>
<feature type="compositionally biased region" description="Basic residues" evidence="1">
    <location>
        <begin position="134"/>
        <end position="149"/>
    </location>
</feature>
<feature type="compositionally biased region" description="Basic residues" evidence="1">
    <location>
        <begin position="185"/>
        <end position="194"/>
    </location>
</feature>
<gene>
    <name evidence="2" type="ORF">NLI96_g9106</name>
</gene>
<dbReference type="EMBL" id="JANAWD010000443">
    <property type="protein sequence ID" value="KAJ3479379.1"/>
    <property type="molecule type" value="Genomic_DNA"/>
</dbReference>
<feature type="compositionally biased region" description="Basic and acidic residues" evidence="1">
    <location>
        <begin position="150"/>
        <end position="160"/>
    </location>
</feature>
<protein>
    <submittedName>
        <fullName evidence="2">Uncharacterized protein</fullName>
    </submittedName>
</protein>
<feature type="compositionally biased region" description="Basic and acidic residues" evidence="1">
    <location>
        <begin position="170"/>
        <end position="184"/>
    </location>
</feature>
<accession>A0AAD5UWF4</accession>
<feature type="compositionally biased region" description="Basic and acidic residues" evidence="1">
    <location>
        <begin position="84"/>
        <end position="118"/>
    </location>
</feature>
<dbReference type="PANTHER" id="PTHR34689:SF1">
    <property type="entry name" value="NUCLEIC ACID-BINDING PROTEIN"/>
    <property type="match status" value="1"/>
</dbReference>
<feature type="compositionally biased region" description="Low complexity" evidence="1">
    <location>
        <begin position="195"/>
        <end position="206"/>
    </location>
</feature>
<name>A0AAD5UWF4_9APHY</name>
<comment type="caution">
    <text evidence="2">The sequence shown here is derived from an EMBL/GenBank/DDBJ whole genome shotgun (WGS) entry which is preliminary data.</text>
</comment>
<keyword evidence="3" id="KW-1185">Reference proteome</keyword>
<dbReference type="AlphaFoldDB" id="A0AAD5UWF4"/>
<evidence type="ECO:0000256" key="1">
    <source>
        <dbReference type="SAM" id="MobiDB-lite"/>
    </source>
</evidence>
<organism evidence="2 3">
    <name type="scientific">Meripilus lineatus</name>
    <dbReference type="NCBI Taxonomy" id="2056292"/>
    <lineage>
        <taxon>Eukaryota</taxon>
        <taxon>Fungi</taxon>
        <taxon>Dikarya</taxon>
        <taxon>Basidiomycota</taxon>
        <taxon>Agaricomycotina</taxon>
        <taxon>Agaricomycetes</taxon>
        <taxon>Polyporales</taxon>
        <taxon>Meripilaceae</taxon>
        <taxon>Meripilus</taxon>
    </lineage>
</organism>
<dbReference type="Proteomes" id="UP001212997">
    <property type="component" value="Unassembled WGS sequence"/>
</dbReference>
<reference evidence="2" key="1">
    <citation type="submission" date="2022-07" db="EMBL/GenBank/DDBJ databases">
        <title>Genome Sequence of Physisporinus lineatus.</title>
        <authorList>
            <person name="Buettner E."/>
        </authorList>
    </citation>
    <scope>NUCLEOTIDE SEQUENCE</scope>
    <source>
        <strain evidence="2">VT162</strain>
    </source>
</reference>
<evidence type="ECO:0000313" key="3">
    <source>
        <dbReference type="Proteomes" id="UP001212997"/>
    </source>
</evidence>
<proteinExistence type="predicted"/>